<dbReference type="EMBL" id="JBFAUK010000020">
    <property type="protein sequence ID" value="MEV5509364.1"/>
    <property type="molecule type" value="Genomic_DNA"/>
</dbReference>
<reference evidence="1 2" key="1">
    <citation type="submission" date="2024-06" db="EMBL/GenBank/DDBJ databases">
        <title>The Natural Products Discovery Center: Release of the First 8490 Sequenced Strains for Exploring Actinobacteria Biosynthetic Diversity.</title>
        <authorList>
            <person name="Kalkreuter E."/>
            <person name="Kautsar S.A."/>
            <person name="Yang D."/>
            <person name="Bader C.D."/>
            <person name="Teijaro C.N."/>
            <person name="Fluegel L."/>
            <person name="Davis C.M."/>
            <person name="Simpson J.R."/>
            <person name="Lauterbach L."/>
            <person name="Steele A.D."/>
            <person name="Gui C."/>
            <person name="Meng S."/>
            <person name="Li G."/>
            <person name="Viehrig K."/>
            <person name="Ye F."/>
            <person name="Su P."/>
            <person name="Kiefer A.F."/>
            <person name="Nichols A."/>
            <person name="Cepeda A.J."/>
            <person name="Yan W."/>
            <person name="Fan B."/>
            <person name="Jiang Y."/>
            <person name="Adhikari A."/>
            <person name="Zheng C.-J."/>
            <person name="Schuster L."/>
            <person name="Cowan T.M."/>
            <person name="Smanski M.J."/>
            <person name="Chevrette M.G."/>
            <person name="De Carvalho L.P.S."/>
            <person name="Shen B."/>
        </authorList>
    </citation>
    <scope>NUCLEOTIDE SEQUENCE [LARGE SCALE GENOMIC DNA]</scope>
    <source>
        <strain evidence="1 2">NPDC052347</strain>
    </source>
</reference>
<protein>
    <submittedName>
        <fullName evidence="1">Uncharacterized protein</fullName>
    </submittedName>
</protein>
<gene>
    <name evidence="1" type="ORF">AB0L16_23515</name>
</gene>
<evidence type="ECO:0000313" key="1">
    <source>
        <dbReference type="EMBL" id="MEV5509364.1"/>
    </source>
</evidence>
<organism evidence="1 2">
    <name type="scientific">Streptomyces orinoci</name>
    <name type="common">Streptoverticillium orinoci</name>
    <dbReference type="NCBI Taxonomy" id="67339"/>
    <lineage>
        <taxon>Bacteria</taxon>
        <taxon>Bacillati</taxon>
        <taxon>Actinomycetota</taxon>
        <taxon>Actinomycetes</taxon>
        <taxon>Kitasatosporales</taxon>
        <taxon>Streptomycetaceae</taxon>
        <taxon>Streptomyces</taxon>
    </lineage>
</organism>
<dbReference type="Proteomes" id="UP001552594">
    <property type="component" value="Unassembled WGS sequence"/>
</dbReference>
<dbReference type="RefSeq" id="WP_153068782.1">
    <property type="nucleotide sequence ID" value="NZ_JBFAUK010000020.1"/>
</dbReference>
<sequence>MVERGGLQAAIVSIAREHQIDLGVTAEHLESEAQHWSAAEFGSSRGAMRVHIGHGARRFAITLDSGQGYVWASGSTMDLLEVAEALAFWRQGAKLKELSKRFPFMTFDRLSQAHEDGNPVETQWDILIGDDTFLAYRELLLALHEAASAHRYGDEVRVGGEHRAYAYREDGYLTKIRELTSGTCRFDLDPAGRVKGVNAMAGWSVTPATPRERAPTSAHVAVTVPGAMAAICSNSSVGMCDALFTGEGRLRPPSTASRWCCRTGHLDE</sequence>
<name>A0ABV3K2J7_STRON</name>
<accession>A0ABV3K2J7</accession>
<evidence type="ECO:0000313" key="2">
    <source>
        <dbReference type="Proteomes" id="UP001552594"/>
    </source>
</evidence>
<keyword evidence="2" id="KW-1185">Reference proteome</keyword>
<proteinExistence type="predicted"/>
<comment type="caution">
    <text evidence="1">The sequence shown here is derived from an EMBL/GenBank/DDBJ whole genome shotgun (WGS) entry which is preliminary data.</text>
</comment>